<protein>
    <recommendedName>
        <fullName evidence="4">DUF3558 domain-containing protein</fullName>
    </recommendedName>
</protein>
<keyword evidence="3" id="KW-1185">Reference proteome</keyword>
<gene>
    <name evidence="2" type="ORF">B1813_08595</name>
</gene>
<keyword evidence="1" id="KW-0732">Signal</keyword>
<organism evidence="2 3">
    <name type="scientific">Saccharomonospora piscinae</name>
    <dbReference type="NCBI Taxonomy" id="687388"/>
    <lineage>
        <taxon>Bacteria</taxon>
        <taxon>Bacillati</taxon>
        <taxon>Actinomycetota</taxon>
        <taxon>Actinomycetes</taxon>
        <taxon>Pseudonocardiales</taxon>
        <taxon>Pseudonocardiaceae</taxon>
        <taxon>Saccharomonospora</taxon>
    </lineage>
</organism>
<comment type="caution">
    <text evidence="2">The sequence shown here is derived from an EMBL/GenBank/DDBJ whole genome shotgun (WGS) entry which is preliminary data.</text>
</comment>
<dbReference type="Proteomes" id="UP000192591">
    <property type="component" value="Unassembled WGS sequence"/>
</dbReference>
<feature type="chain" id="PRO_5012528834" description="DUF3558 domain-containing protein" evidence="1">
    <location>
        <begin position="31"/>
        <end position="317"/>
    </location>
</feature>
<dbReference type="STRING" id="1962155.B1813_08595"/>
<accession>A0A1V9A554</accession>
<proteinExistence type="predicted"/>
<evidence type="ECO:0000313" key="3">
    <source>
        <dbReference type="Proteomes" id="UP000192591"/>
    </source>
</evidence>
<dbReference type="AlphaFoldDB" id="A0A1V9A554"/>
<dbReference type="PROSITE" id="PS51257">
    <property type="entry name" value="PROKAR_LIPOPROTEIN"/>
    <property type="match status" value="1"/>
</dbReference>
<name>A0A1V9A554_SACPI</name>
<dbReference type="EMBL" id="MWIH01000005">
    <property type="protein sequence ID" value="OQO92275.1"/>
    <property type="molecule type" value="Genomic_DNA"/>
</dbReference>
<evidence type="ECO:0008006" key="4">
    <source>
        <dbReference type="Google" id="ProtNLM"/>
    </source>
</evidence>
<evidence type="ECO:0000313" key="2">
    <source>
        <dbReference type="EMBL" id="OQO92275.1"/>
    </source>
</evidence>
<sequence>MSFRLLGSLALAVVLLTAGCTSSVRGTADAGDVPALTAQAAFGDFATVDFCSLVNDHVLRDSPVTVRSSLSGLVRCYAEVEIAEAMVQVTVGDLYTTVPFGSTDENRTLARSVHRLHFDDDEGTCWRELVFADDVGLQIMALPVYGHDDMDDLCRAADSVTDAVAASAFAGSAESRTPAADSLAGDDACEVLDVAEVADVLGRDLLTTPGLGGHACYWGRPDDPAIRADVEFDVMDFGADLTGVYPDDVAGRPSRLWDYSDGCWIETPHMAVPAEATTEWEVVTIWAEGGDGDHCETAMELAEIAWPRLPEFEGDGG</sequence>
<feature type="signal peptide" evidence="1">
    <location>
        <begin position="1"/>
        <end position="30"/>
    </location>
</feature>
<dbReference type="Pfam" id="PF12079">
    <property type="entry name" value="DUF3558"/>
    <property type="match status" value="1"/>
</dbReference>
<reference evidence="2 3" key="1">
    <citation type="submission" date="2017-02" db="EMBL/GenBank/DDBJ databases">
        <title>Draft genome of Saccharomonospora sp. 154.</title>
        <authorList>
            <person name="Alonso-Carmona G.S."/>
            <person name="De La Haba R."/>
            <person name="Vera-Gargallo B."/>
            <person name="Sandoval-Trujillo A.H."/>
            <person name="Ramirez-Duran N."/>
            <person name="Ventosa A."/>
        </authorList>
    </citation>
    <scope>NUCLEOTIDE SEQUENCE [LARGE SCALE GENOMIC DNA]</scope>
    <source>
        <strain evidence="2 3">LRS4.154</strain>
    </source>
</reference>
<evidence type="ECO:0000256" key="1">
    <source>
        <dbReference type="SAM" id="SignalP"/>
    </source>
</evidence>
<dbReference type="InterPro" id="IPR024520">
    <property type="entry name" value="DUF3558"/>
</dbReference>